<organism evidence="2 3">
    <name type="scientific">Parachaetomium inaequale</name>
    <dbReference type="NCBI Taxonomy" id="2588326"/>
    <lineage>
        <taxon>Eukaryota</taxon>
        <taxon>Fungi</taxon>
        <taxon>Dikarya</taxon>
        <taxon>Ascomycota</taxon>
        <taxon>Pezizomycotina</taxon>
        <taxon>Sordariomycetes</taxon>
        <taxon>Sordariomycetidae</taxon>
        <taxon>Sordariales</taxon>
        <taxon>Chaetomiaceae</taxon>
        <taxon>Parachaetomium</taxon>
    </lineage>
</organism>
<evidence type="ECO:0000313" key="2">
    <source>
        <dbReference type="EMBL" id="KAK4038466.1"/>
    </source>
</evidence>
<evidence type="ECO:0000256" key="1">
    <source>
        <dbReference type="SAM" id="MobiDB-lite"/>
    </source>
</evidence>
<dbReference type="EMBL" id="MU854428">
    <property type="protein sequence ID" value="KAK4038466.1"/>
    <property type="molecule type" value="Genomic_DNA"/>
</dbReference>
<keyword evidence="3" id="KW-1185">Reference proteome</keyword>
<dbReference type="AlphaFoldDB" id="A0AAN6SQJ5"/>
<accession>A0AAN6SQJ5</accession>
<proteinExistence type="predicted"/>
<feature type="compositionally biased region" description="Low complexity" evidence="1">
    <location>
        <begin position="35"/>
        <end position="58"/>
    </location>
</feature>
<reference evidence="3" key="1">
    <citation type="journal article" date="2023" name="Mol. Phylogenet. Evol.">
        <title>Genome-scale phylogeny and comparative genomics of the fungal order Sordariales.</title>
        <authorList>
            <person name="Hensen N."/>
            <person name="Bonometti L."/>
            <person name="Westerberg I."/>
            <person name="Brannstrom I.O."/>
            <person name="Guillou S."/>
            <person name="Cros-Aarteil S."/>
            <person name="Calhoun S."/>
            <person name="Haridas S."/>
            <person name="Kuo A."/>
            <person name="Mondo S."/>
            <person name="Pangilinan J."/>
            <person name="Riley R."/>
            <person name="LaButti K."/>
            <person name="Andreopoulos B."/>
            <person name="Lipzen A."/>
            <person name="Chen C."/>
            <person name="Yan M."/>
            <person name="Daum C."/>
            <person name="Ng V."/>
            <person name="Clum A."/>
            <person name="Steindorff A."/>
            <person name="Ohm R.A."/>
            <person name="Martin F."/>
            <person name="Silar P."/>
            <person name="Natvig D.O."/>
            <person name="Lalanne C."/>
            <person name="Gautier V."/>
            <person name="Ament-Velasquez S.L."/>
            <person name="Kruys A."/>
            <person name="Hutchinson M.I."/>
            <person name="Powell A.J."/>
            <person name="Barry K."/>
            <person name="Miller A.N."/>
            <person name="Grigoriev I.V."/>
            <person name="Debuchy R."/>
            <person name="Gladieux P."/>
            <person name="Hiltunen Thoren M."/>
            <person name="Johannesson H."/>
        </authorList>
    </citation>
    <scope>NUCLEOTIDE SEQUENCE [LARGE SCALE GENOMIC DNA]</scope>
    <source>
        <strain evidence="3">CBS 284.82</strain>
    </source>
</reference>
<protein>
    <submittedName>
        <fullName evidence="2">Uncharacterized protein</fullName>
    </submittedName>
</protein>
<comment type="caution">
    <text evidence="2">The sequence shown here is derived from an EMBL/GenBank/DDBJ whole genome shotgun (WGS) entry which is preliminary data.</text>
</comment>
<evidence type="ECO:0000313" key="3">
    <source>
        <dbReference type="Proteomes" id="UP001303115"/>
    </source>
</evidence>
<dbReference type="Proteomes" id="UP001303115">
    <property type="component" value="Unassembled WGS sequence"/>
</dbReference>
<sequence>MSEERDRCNITYVPIDDNNHNNNNYNRAAQPVPDASLPSPTKSSSSASSASSSSSPISDRLIGVGDGDDDPLIPPSAAIDRTSPPSRLICRAMATSPGGRWHVPDPEHEGDTAVQGLDLQYLHGRRVYFPVSYPKPVECYVYAHPPLPGHDLLSARRGLSILTIYWSYILSVRLLELQRKKLIYSQYCLLPVTAKRFKPSASEILLDLGVLASPKLVRWLCAILSPRPGWAVDDGGGCPLWAAFCSGYVRFAVAAADGPASFPSPNESPPNSVEATELLVYPILKRYSAAIGNGATREPTRIRYMNTKCLGSALWSIFCSSIPYVLKPVLESCNLGQLAKVFERWGFGSMTLPDSTVAAWTGPYMYLNKPISRSDDDSSRPLSWRPFGYVARELVELHLWPWLERGCMREYVYWVWWIKTSKGLVRDIQLGFRRDTGRFVPDVPDHVSANDVIRLGPSRDSTLRMLNFCMLDVRSSRDTCLLGVPATASHPWLKYWAGLGW</sequence>
<gene>
    <name evidence="2" type="ORF">C8A01DRAFT_47926</name>
</gene>
<name>A0AAN6SQJ5_9PEZI</name>
<feature type="region of interest" description="Disordered" evidence="1">
    <location>
        <begin position="1"/>
        <end position="83"/>
    </location>
</feature>